<organism evidence="2 3">
    <name type="scientific">Gallintestinimicrobium propionicum</name>
    <dbReference type="NCBI Taxonomy" id="2981770"/>
    <lineage>
        <taxon>Bacteria</taxon>
        <taxon>Bacillati</taxon>
        <taxon>Bacillota</taxon>
        <taxon>Clostridia</taxon>
        <taxon>Lachnospirales</taxon>
        <taxon>Lachnospiraceae</taxon>
        <taxon>Gallintestinimicrobium</taxon>
    </lineage>
</organism>
<gene>
    <name evidence="2" type="ORF">LKD45_10525</name>
</gene>
<reference evidence="2 3" key="1">
    <citation type="submission" date="2021-10" db="EMBL/GenBank/DDBJ databases">
        <title>Anaerobic single-cell dispensing facilitates the cultivation of human gut bacteria.</title>
        <authorList>
            <person name="Afrizal A."/>
        </authorList>
    </citation>
    <scope>NUCLEOTIDE SEQUENCE [LARGE SCALE GENOMIC DNA]</scope>
    <source>
        <strain evidence="2 3">CLA-AA-H244</strain>
    </source>
</reference>
<dbReference type="Proteomes" id="UP001199355">
    <property type="component" value="Unassembled WGS sequence"/>
</dbReference>
<comment type="caution">
    <text evidence="2">The sequence shown here is derived from an EMBL/GenBank/DDBJ whole genome shotgun (WGS) entry which is preliminary data.</text>
</comment>
<sequence>MKTWAVVLLVILAILIVAVVVLYFLGRKMQKKQEEQQQQIEAYKQNVTMLVIDKKIMKLKEAGLPQSVIDNTPKMMRRSKLPIVKAKVGPQIVTLVCDQKIFDLVPVKKEVKATVSGIYLTSVKAVRGTLVQPENQKKKNWFKRNIEKLQEKAGAKPVK</sequence>
<proteinExistence type="predicted"/>
<keyword evidence="1" id="KW-0812">Transmembrane</keyword>
<feature type="transmembrane region" description="Helical" evidence="1">
    <location>
        <begin position="6"/>
        <end position="25"/>
    </location>
</feature>
<evidence type="ECO:0000313" key="2">
    <source>
        <dbReference type="EMBL" id="MCC2168116.1"/>
    </source>
</evidence>
<keyword evidence="3" id="KW-1185">Reference proteome</keyword>
<protein>
    <submittedName>
        <fullName evidence="2">Uncharacterized protein</fullName>
    </submittedName>
</protein>
<keyword evidence="1" id="KW-1133">Transmembrane helix</keyword>
<dbReference type="AlphaFoldDB" id="A0AAE3AWJ5"/>
<keyword evidence="1" id="KW-0472">Membrane</keyword>
<evidence type="ECO:0000256" key="1">
    <source>
        <dbReference type="SAM" id="Phobius"/>
    </source>
</evidence>
<name>A0AAE3AWJ5_9FIRM</name>
<accession>A0AAE3AWJ5</accession>
<evidence type="ECO:0000313" key="3">
    <source>
        <dbReference type="Proteomes" id="UP001199355"/>
    </source>
</evidence>
<dbReference type="EMBL" id="JAJEQF010000027">
    <property type="protein sequence ID" value="MCC2168116.1"/>
    <property type="molecule type" value="Genomic_DNA"/>
</dbReference>
<dbReference type="RefSeq" id="WP_021914220.1">
    <property type="nucleotide sequence ID" value="NZ_JAJEQF010000027.1"/>
</dbReference>